<dbReference type="Proteomes" id="UP000799439">
    <property type="component" value="Unassembled WGS sequence"/>
</dbReference>
<evidence type="ECO:0000313" key="3">
    <source>
        <dbReference type="Proteomes" id="UP000799439"/>
    </source>
</evidence>
<accession>A0A9P4MD25</accession>
<dbReference type="EMBL" id="ML996092">
    <property type="protein sequence ID" value="KAF2148768.1"/>
    <property type="molecule type" value="Genomic_DNA"/>
</dbReference>
<feature type="transmembrane region" description="Helical" evidence="1">
    <location>
        <begin position="6"/>
        <end position="26"/>
    </location>
</feature>
<gene>
    <name evidence="2" type="ORF">K461DRAFT_315757</name>
</gene>
<dbReference type="InterPro" id="IPR029044">
    <property type="entry name" value="Nucleotide-diphossugar_trans"/>
</dbReference>
<organism evidence="2 3">
    <name type="scientific">Myriangium duriaei CBS 260.36</name>
    <dbReference type="NCBI Taxonomy" id="1168546"/>
    <lineage>
        <taxon>Eukaryota</taxon>
        <taxon>Fungi</taxon>
        <taxon>Dikarya</taxon>
        <taxon>Ascomycota</taxon>
        <taxon>Pezizomycotina</taxon>
        <taxon>Dothideomycetes</taxon>
        <taxon>Dothideomycetidae</taxon>
        <taxon>Myriangiales</taxon>
        <taxon>Myriangiaceae</taxon>
        <taxon>Myriangium</taxon>
    </lineage>
</organism>
<comment type="caution">
    <text evidence="2">The sequence shown here is derived from an EMBL/GenBank/DDBJ whole genome shotgun (WGS) entry which is preliminary data.</text>
</comment>
<dbReference type="AlphaFoldDB" id="A0A9P4MD25"/>
<keyword evidence="1" id="KW-1133">Transmembrane helix</keyword>
<evidence type="ECO:0000256" key="1">
    <source>
        <dbReference type="SAM" id="Phobius"/>
    </source>
</evidence>
<evidence type="ECO:0000313" key="2">
    <source>
        <dbReference type="EMBL" id="KAF2148768.1"/>
    </source>
</evidence>
<sequence length="358" mass="40664">MLPRKPAVYCVVVSVLFLALIFLTCLSNHNLLSLQQIQDPGTGISNPRRLFNAEPAATHVGKLKSKHAFATLLAGTGDDTDYNNNNYYHNIRVLTYQLLHAPETRVRNRDIPFIVMVTDDIVEQARERLRRDGAIVVEVPRLVDAGYKTPKVRWADCMTKLRLWELVDFERVAFIDADTIIASPLDDIFSDPSVEEQPTLAGADARFPGAGAVPSTYVFAGNSDHRTPHHDIGTTEVFLTGLGIFRGGFFVIKPDIDLLRYYVSLLQLPDAFYPRALEDSLLNTVHHWNHGMPWQQMNMTFNLRSPLSMSAIEEGGKSVHNKWWEGAPADVKAWLRSWKPRMEEFYKTHDAERQTRSY</sequence>
<dbReference type="InterPro" id="IPR050587">
    <property type="entry name" value="GNT1/Glycosyltrans_8"/>
</dbReference>
<keyword evidence="3" id="KW-1185">Reference proteome</keyword>
<dbReference type="OrthoDB" id="2014201at2759"/>
<protein>
    <submittedName>
        <fullName evidence="2">Glycosyltransferase family 8 protein</fullName>
    </submittedName>
</protein>
<proteinExistence type="predicted"/>
<keyword evidence="1" id="KW-0812">Transmembrane</keyword>
<name>A0A9P4MD25_9PEZI</name>
<keyword evidence="1" id="KW-0472">Membrane</keyword>
<dbReference type="SUPFAM" id="SSF53448">
    <property type="entry name" value="Nucleotide-diphospho-sugar transferases"/>
    <property type="match status" value="1"/>
</dbReference>
<dbReference type="PANTHER" id="PTHR11183">
    <property type="entry name" value="GLYCOGENIN SUBFAMILY MEMBER"/>
    <property type="match status" value="1"/>
</dbReference>
<dbReference type="Gene3D" id="3.90.550.10">
    <property type="entry name" value="Spore Coat Polysaccharide Biosynthesis Protein SpsA, Chain A"/>
    <property type="match status" value="1"/>
</dbReference>
<reference evidence="2" key="1">
    <citation type="journal article" date="2020" name="Stud. Mycol.">
        <title>101 Dothideomycetes genomes: a test case for predicting lifestyles and emergence of pathogens.</title>
        <authorList>
            <person name="Haridas S."/>
            <person name="Albert R."/>
            <person name="Binder M."/>
            <person name="Bloem J."/>
            <person name="Labutti K."/>
            <person name="Salamov A."/>
            <person name="Andreopoulos B."/>
            <person name="Baker S."/>
            <person name="Barry K."/>
            <person name="Bills G."/>
            <person name="Bluhm B."/>
            <person name="Cannon C."/>
            <person name="Castanera R."/>
            <person name="Culley D."/>
            <person name="Daum C."/>
            <person name="Ezra D."/>
            <person name="Gonzalez J."/>
            <person name="Henrissat B."/>
            <person name="Kuo A."/>
            <person name="Liang C."/>
            <person name="Lipzen A."/>
            <person name="Lutzoni F."/>
            <person name="Magnuson J."/>
            <person name="Mondo S."/>
            <person name="Nolan M."/>
            <person name="Ohm R."/>
            <person name="Pangilinan J."/>
            <person name="Park H.-J."/>
            <person name="Ramirez L."/>
            <person name="Alfaro M."/>
            <person name="Sun H."/>
            <person name="Tritt A."/>
            <person name="Yoshinaga Y."/>
            <person name="Zwiers L.-H."/>
            <person name="Turgeon B."/>
            <person name="Goodwin S."/>
            <person name="Spatafora J."/>
            <person name="Crous P."/>
            <person name="Grigoriev I."/>
        </authorList>
    </citation>
    <scope>NUCLEOTIDE SEQUENCE</scope>
    <source>
        <strain evidence="2">CBS 260.36</strain>
    </source>
</reference>